<dbReference type="Proteomes" id="UP001077662">
    <property type="component" value="Unassembled WGS sequence"/>
</dbReference>
<evidence type="ECO:0000313" key="3">
    <source>
        <dbReference type="Proteomes" id="UP001077662"/>
    </source>
</evidence>
<evidence type="ECO:0000313" key="2">
    <source>
        <dbReference type="EMBL" id="MCZ0808771.1"/>
    </source>
</evidence>
<dbReference type="EMBL" id="JAPTNE010000024">
    <property type="protein sequence ID" value="MCZ0808771.1"/>
    <property type="molecule type" value="Genomic_DNA"/>
</dbReference>
<reference evidence="2" key="1">
    <citation type="submission" date="2022-09" db="EMBL/GenBank/DDBJ databases">
        <title>Genome analysis and characterization of larvicidal activity of Brevibacillus strains.</title>
        <authorList>
            <person name="Patrusheva E.V."/>
            <person name="Izotova A.O."/>
            <person name="Toshchakov S.V."/>
            <person name="Sineoky S.P."/>
        </authorList>
    </citation>
    <scope>NUCLEOTIDE SEQUENCE</scope>
    <source>
        <strain evidence="2">VKPM_B-13247</strain>
    </source>
</reference>
<gene>
    <name evidence="2" type="ORF">O0554_17940</name>
</gene>
<evidence type="ECO:0000256" key="1">
    <source>
        <dbReference type="SAM" id="MobiDB-lite"/>
    </source>
</evidence>
<comment type="caution">
    <text evidence="2">The sequence shown here is derived from an EMBL/GenBank/DDBJ whole genome shotgun (WGS) entry which is preliminary data.</text>
</comment>
<proteinExistence type="predicted"/>
<feature type="compositionally biased region" description="Acidic residues" evidence="1">
    <location>
        <begin position="86"/>
        <end position="123"/>
    </location>
</feature>
<feature type="compositionally biased region" description="Basic and acidic residues" evidence="1">
    <location>
        <begin position="140"/>
        <end position="166"/>
    </location>
</feature>
<name>A0AAP3G9N2_BRELA</name>
<feature type="region of interest" description="Disordered" evidence="1">
    <location>
        <begin position="77"/>
        <end position="166"/>
    </location>
</feature>
<protein>
    <submittedName>
        <fullName evidence="2">Uncharacterized protein</fullName>
    </submittedName>
</protein>
<accession>A0AAP3G9N2</accession>
<organism evidence="2 3">
    <name type="scientific">Brevibacillus laterosporus</name>
    <name type="common">Bacillus laterosporus</name>
    <dbReference type="NCBI Taxonomy" id="1465"/>
    <lineage>
        <taxon>Bacteria</taxon>
        <taxon>Bacillati</taxon>
        <taxon>Bacillota</taxon>
        <taxon>Bacilli</taxon>
        <taxon>Bacillales</taxon>
        <taxon>Paenibacillaceae</taxon>
        <taxon>Brevibacillus</taxon>
    </lineage>
</organism>
<dbReference type="AlphaFoldDB" id="A0AAP3G9N2"/>
<dbReference type="RefSeq" id="WP_258434219.1">
    <property type="nucleotide sequence ID" value="NZ_JANSGW010000024.1"/>
</dbReference>
<sequence>MSVSNFKAIISDFKKNGKKMEFKLLVSKEDISAYDLMKALDMVDKKINVHWGDPQISFNFEDEMDSPRRLTFVADRSGVVTKVDEKDDDSTEEIEVEEAGEENESSVDGEEESENEDQTDEASVEVVDSSEATEESSEETGDKSYEDETESEKREDSAMEIDKEQIESFILSGQAPTFEEIPYDFPTLLKRKHEGETWIQIATSIGDPSSKLAGAWSKYKKLITEHMEKSNGDGKGAA</sequence>